<proteinExistence type="predicted"/>
<dbReference type="InterPro" id="IPR013083">
    <property type="entry name" value="Znf_RING/FYVE/PHD"/>
</dbReference>
<protein>
    <submittedName>
        <fullName evidence="7">RING zinc finger protein, putative</fullName>
    </submittedName>
</protein>
<dbReference type="EMBL" id="LT594626">
    <property type="protein sequence ID" value="SBT87416.1"/>
    <property type="molecule type" value="Genomic_DNA"/>
</dbReference>
<evidence type="ECO:0000313" key="8">
    <source>
        <dbReference type="Proteomes" id="UP000078597"/>
    </source>
</evidence>
<dbReference type="Proteomes" id="UP000219813">
    <property type="component" value="Chromosome 5"/>
</dbReference>
<evidence type="ECO:0000256" key="1">
    <source>
        <dbReference type="ARBA" id="ARBA00022723"/>
    </source>
</evidence>
<organism evidence="6 8">
    <name type="scientific">Plasmodium malariae</name>
    <dbReference type="NCBI Taxonomy" id="5858"/>
    <lineage>
        <taxon>Eukaryota</taxon>
        <taxon>Sar</taxon>
        <taxon>Alveolata</taxon>
        <taxon>Apicomplexa</taxon>
        <taxon>Aconoidasida</taxon>
        <taxon>Haemosporida</taxon>
        <taxon>Plasmodiidae</taxon>
        <taxon>Plasmodium</taxon>
        <taxon>Plasmodium (Plasmodium)</taxon>
    </lineage>
</organism>
<evidence type="ECO:0000259" key="5">
    <source>
        <dbReference type="PROSITE" id="PS50089"/>
    </source>
</evidence>
<keyword evidence="3" id="KW-0862">Zinc</keyword>
<reference evidence="6" key="2">
    <citation type="submission" date="2016-05" db="EMBL/GenBank/DDBJ databases">
        <authorList>
            <person name="Lavstsen T."/>
            <person name="Jespersen J.S."/>
        </authorList>
    </citation>
    <scope>NUCLEOTIDE SEQUENCE [LARGE SCALE GENOMIC DNA]</scope>
</reference>
<dbReference type="Gene3D" id="3.30.40.10">
    <property type="entry name" value="Zinc/RING finger domain, C3HC4 (zinc finger)"/>
    <property type="match status" value="1"/>
</dbReference>
<keyword evidence="9" id="KW-1185">Reference proteome</keyword>
<feature type="domain" description="RING-type" evidence="5">
    <location>
        <begin position="80"/>
        <end position="118"/>
    </location>
</feature>
<dbReference type="OMA" id="YDNFRCP"/>
<sequence length="765" mass="90227">MDAHAYENSLGIGSDLRNNAFNQVGDIKMDRKNYLQEIRMNIKKQVDIFMNRFLPMNIKREDKRFVVIIEKKKNYDNFRCPICMLVFFKPVITKCAHIFCKECIEQAFNKFNYCPMCRKDIKEFKLEDVSNRFLGREYETIKVRCCKCREITNIQNYEQHLQSHYEGSMDSINHSVSRYHTIHDKKEHKTFSSLNCYNNDGKGKQYDQSCNTFNISVESVNPFFKKFYSFFNKRIKIDDMHEFIKCVQEGDEGVDIQIHNIHLMFGKKSAQGDSPYKTVDIDDITCDAFLIVQLKRKKVKRSKGSGEKFAGFMSKFSNSTCNLTGSSSHFIFGNTKRAGSTTLLITNEDILQSGKDIDEQKNKTKKMYSDERYDMFQMKMLRKNKSNKYVFVLFEYNAKNLFFTVLKNIPIFKNMYMTRIVTFAAKGNTHRGVHNDGDGIHNDNPDSRNKYTDEQKLEQLFSVLKEKTISNTYHKYFYNSLHLFSDIVDKWNSKCVELYVDDAAEYSADSFVVQESVLHFEKKDYYFKNNYVMDHELMFFLFYLKYEFAVPSCMEYTTLYCEEFLNKILCNDSDSRSNDNSGCDCNAGNSKNCRPLDYTILITDVYTYKDQHLSEYEKDAQHKDEQPLCAPRIFSAGKDNVNINIVLRMKRGKAKKQDQWMGESNCLGKGRKMSTCTSTNYKDLQNYDNIQDLCYLNFSYSEKGFQWHVDKSFHFINDIEHKQIKVFCSIDKLMLFFFSIRNKKYNSIFWNSTHLLQYLLHYCGE</sequence>
<dbReference type="InterPro" id="IPR001841">
    <property type="entry name" value="Znf_RING"/>
</dbReference>
<evidence type="ECO:0000256" key="4">
    <source>
        <dbReference type="PROSITE-ProRule" id="PRU00175"/>
    </source>
</evidence>
<evidence type="ECO:0000313" key="7">
    <source>
        <dbReference type="EMBL" id="SBT87416.1"/>
    </source>
</evidence>
<dbReference type="GeneID" id="39867321"/>
<dbReference type="PANTHER" id="PTHR23327">
    <property type="entry name" value="RING FINGER PROTEIN 127"/>
    <property type="match status" value="1"/>
</dbReference>
<dbReference type="GO" id="GO:0008270">
    <property type="term" value="F:zinc ion binding"/>
    <property type="evidence" value="ECO:0007669"/>
    <property type="project" value="UniProtKB-KW"/>
</dbReference>
<dbReference type="InterPro" id="IPR017907">
    <property type="entry name" value="Znf_RING_CS"/>
</dbReference>
<dbReference type="Pfam" id="PF13923">
    <property type="entry name" value="zf-C3HC4_2"/>
    <property type="match status" value="1"/>
</dbReference>
<keyword evidence="2 4" id="KW-0863">Zinc-finger</keyword>
<dbReference type="SMART" id="SM00184">
    <property type="entry name" value="RING"/>
    <property type="match status" value="1"/>
</dbReference>
<dbReference type="OrthoDB" id="6105938at2759"/>
<dbReference type="PANTHER" id="PTHR23327:SF51">
    <property type="entry name" value="TRANSCRIPTIONAL REGULATOR OF YEAST FORM ADHERENCE 3"/>
    <property type="match status" value="1"/>
</dbReference>
<dbReference type="VEuPathDB" id="PlasmoDB:PmUG01_05027900"/>
<evidence type="ECO:0000256" key="2">
    <source>
        <dbReference type="ARBA" id="ARBA00022771"/>
    </source>
</evidence>
<dbReference type="AlphaFoldDB" id="A0A1A8VRD7"/>
<reference evidence="8" key="1">
    <citation type="submission" date="2016-05" db="EMBL/GenBank/DDBJ databases">
        <authorList>
            <person name="Naeem Raeece"/>
        </authorList>
    </citation>
    <scope>NUCLEOTIDE SEQUENCE [LARGE SCALE GENOMIC DNA]</scope>
</reference>
<evidence type="ECO:0000313" key="6">
    <source>
        <dbReference type="EMBL" id="SBS83023.1"/>
    </source>
</evidence>
<dbReference type="SUPFAM" id="SSF57850">
    <property type="entry name" value="RING/U-box"/>
    <property type="match status" value="1"/>
</dbReference>
<gene>
    <name evidence="7" type="primary">PmUG01_05027900</name>
    <name evidence="6" type="ORF">PMALA_005230</name>
    <name evidence="7" type="ORF">PMUG01_05027900</name>
</gene>
<dbReference type="PROSITE" id="PS50089">
    <property type="entry name" value="ZF_RING_2"/>
    <property type="match status" value="1"/>
</dbReference>
<dbReference type="EMBL" id="FLQW01000284">
    <property type="protein sequence ID" value="SBS83023.1"/>
    <property type="molecule type" value="Genomic_DNA"/>
</dbReference>
<name>A0A1A8VRD7_PLAMA</name>
<dbReference type="PROSITE" id="PS00518">
    <property type="entry name" value="ZF_RING_1"/>
    <property type="match status" value="1"/>
</dbReference>
<evidence type="ECO:0000256" key="3">
    <source>
        <dbReference type="ARBA" id="ARBA00022833"/>
    </source>
</evidence>
<dbReference type="KEGG" id="pmal:PMUG01_05027900"/>
<keyword evidence="1" id="KW-0479">Metal-binding</keyword>
<dbReference type="Proteomes" id="UP000078597">
    <property type="component" value="Unassembled WGS sequence"/>
</dbReference>
<accession>A0A1A8VRD7</accession>
<evidence type="ECO:0000313" key="9">
    <source>
        <dbReference type="Proteomes" id="UP000219813"/>
    </source>
</evidence>
<dbReference type="RefSeq" id="XP_028860425.1">
    <property type="nucleotide sequence ID" value="XM_029003484.1"/>
</dbReference>
<reference evidence="7 9" key="3">
    <citation type="submission" date="2016-06" db="EMBL/GenBank/DDBJ databases">
        <authorList>
            <consortium name="Pathogen Informatics"/>
        </authorList>
    </citation>
    <scope>NUCLEOTIDE SEQUENCE [LARGE SCALE GENOMIC DNA]</scope>
</reference>